<dbReference type="AlphaFoldDB" id="A0AAD7APA8"/>
<comment type="caution">
    <text evidence="2">The sequence shown here is derived from an EMBL/GenBank/DDBJ whole genome shotgun (WGS) entry which is preliminary data.</text>
</comment>
<proteinExistence type="predicted"/>
<evidence type="ECO:0000256" key="1">
    <source>
        <dbReference type="SAM" id="MobiDB-lite"/>
    </source>
</evidence>
<reference evidence="2" key="1">
    <citation type="submission" date="2023-03" db="EMBL/GenBank/DDBJ databases">
        <title>Massive genome expansion in bonnet fungi (Mycena s.s.) driven by repeated elements and novel gene families across ecological guilds.</title>
        <authorList>
            <consortium name="Lawrence Berkeley National Laboratory"/>
            <person name="Harder C.B."/>
            <person name="Miyauchi S."/>
            <person name="Viragh M."/>
            <person name="Kuo A."/>
            <person name="Thoen E."/>
            <person name="Andreopoulos B."/>
            <person name="Lu D."/>
            <person name="Skrede I."/>
            <person name="Drula E."/>
            <person name="Henrissat B."/>
            <person name="Morin E."/>
            <person name="Kohler A."/>
            <person name="Barry K."/>
            <person name="LaButti K."/>
            <person name="Morin E."/>
            <person name="Salamov A."/>
            <person name="Lipzen A."/>
            <person name="Mereny Z."/>
            <person name="Hegedus B."/>
            <person name="Baldrian P."/>
            <person name="Stursova M."/>
            <person name="Weitz H."/>
            <person name="Taylor A."/>
            <person name="Grigoriev I.V."/>
            <person name="Nagy L.G."/>
            <person name="Martin F."/>
            <person name="Kauserud H."/>
        </authorList>
    </citation>
    <scope>NUCLEOTIDE SEQUENCE</scope>
    <source>
        <strain evidence="2">CBHHK002</strain>
    </source>
</reference>
<gene>
    <name evidence="2" type="ORF">DFH08DRAFT_798786</name>
</gene>
<accession>A0AAD7APA8</accession>
<dbReference type="EMBL" id="JARIHO010000003">
    <property type="protein sequence ID" value="KAJ7364445.1"/>
    <property type="molecule type" value="Genomic_DNA"/>
</dbReference>
<evidence type="ECO:0000313" key="3">
    <source>
        <dbReference type="Proteomes" id="UP001218218"/>
    </source>
</evidence>
<feature type="region of interest" description="Disordered" evidence="1">
    <location>
        <begin position="214"/>
        <end position="257"/>
    </location>
</feature>
<name>A0AAD7APA8_9AGAR</name>
<sequence length="257" mass="28782">MFNRVHPSARTKRTHTNVGIEIETRLAEFSVDPSLRELTVRVAFPEILAQKTTEENEDDRDNDDLVLWVLQDYLSCHLSMAEIGVESSKRRRINSRTNSNRASACGLRILAFSLQPRRQNAVIRPEVVCTRERADPGGSTFNEPGVEWRRREGEGGADSYTDFEERGLHHVVWAGLPKIDQCQAHNRRTDPDAERVGCNAADVLVVTSMASTTARVGKPAEAGWETGSNRSNMEKATSRKLRPAINQTGSRLELDTN</sequence>
<keyword evidence="3" id="KW-1185">Reference proteome</keyword>
<protein>
    <submittedName>
        <fullName evidence="2">Uncharacterized protein</fullName>
    </submittedName>
</protein>
<dbReference type="Proteomes" id="UP001218218">
    <property type="component" value="Unassembled WGS sequence"/>
</dbReference>
<organism evidence="2 3">
    <name type="scientific">Mycena albidolilacea</name>
    <dbReference type="NCBI Taxonomy" id="1033008"/>
    <lineage>
        <taxon>Eukaryota</taxon>
        <taxon>Fungi</taxon>
        <taxon>Dikarya</taxon>
        <taxon>Basidiomycota</taxon>
        <taxon>Agaricomycotina</taxon>
        <taxon>Agaricomycetes</taxon>
        <taxon>Agaricomycetidae</taxon>
        <taxon>Agaricales</taxon>
        <taxon>Marasmiineae</taxon>
        <taxon>Mycenaceae</taxon>
        <taxon>Mycena</taxon>
    </lineage>
</organism>
<evidence type="ECO:0000313" key="2">
    <source>
        <dbReference type="EMBL" id="KAJ7364445.1"/>
    </source>
</evidence>